<dbReference type="Pfam" id="PF00106">
    <property type="entry name" value="adh_short"/>
    <property type="match status" value="1"/>
</dbReference>
<comment type="caution">
    <text evidence="1">The sequence shown here is derived from an EMBL/GenBank/DDBJ whole genome shotgun (WGS) entry which is preliminary data.</text>
</comment>
<dbReference type="InterPro" id="IPR002347">
    <property type="entry name" value="SDR_fam"/>
</dbReference>
<dbReference type="SUPFAM" id="SSF51735">
    <property type="entry name" value="NAD(P)-binding Rossmann-fold domains"/>
    <property type="match status" value="1"/>
</dbReference>
<dbReference type="GO" id="GO:0016491">
    <property type="term" value="F:oxidoreductase activity"/>
    <property type="evidence" value="ECO:0007669"/>
    <property type="project" value="TreeGrafter"/>
</dbReference>
<name>A0A844ZZK1_9SPHN</name>
<dbReference type="PRINTS" id="PR00081">
    <property type="entry name" value="GDHRDH"/>
</dbReference>
<dbReference type="AlphaFoldDB" id="A0A844ZZK1"/>
<dbReference type="InterPro" id="IPR036291">
    <property type="entry name" value="NAD(P)-bd_dom_sf"/>
</dbReference>
<keyword evidence="2" id="KW-1185">Reference proteome</keyword>
<dbReference type="EMBL" id="WTYH01000001">
    <property type="protein sequence ID" value="MXO92680.1"/>
    <property type="molecule type" value="Genomic_DNA"/>
</dbReference>
<dbReference type="InterPro" id="IPR051468">
    <property type="entry name" value="Fungal_SecMetab_SDRs"/>
</dbReference>
<dbReference type="GO" id="GO:0005737">
    <property type="term" value="C:cytoplasm"/>
    <property type="evidence" value="ECO:0007669"/>
    <property type="project" value="TreeGrafter"/>
</dbReference>
<dbReference type="OrthoDB" id="9785826at2"/>
<sequence length="241" mass="25531">MSLADLVTQPPRAIVVGSSGGIGGALEGQLRNKGFVVTGLSRSPPPGTDHLAIDLTRECTIEAAATQLRDQAPFSLIMVCTGLLHGDDMRPEKALRDLDQSNLMQLFAVNAVGPALVAKHFVPLLPKGSRSIFAALSARVGSIGDNRLGGWYGYRASKAALNMLIKTLSIELARTHPEAICVGLHPGTVDTGLSKPFQRNVRPDRLFSADTAAGHLLHVLDRLVSEDSGRCLAWDGTAIAP</sequence>
<organism evidence="1 2">
    <name type="scientific">Aurantiacibacter arachoides</name>
    <dbReference type="NCBI Taxonomy" id="1850444"/>
    <lineage>
        <taxon>Bacteria</taxon>
        <taxon>Pseudomonadati</taxon>
        <taxon>Pseudomonadota</taxon>
        <taxon>Alphaproteobacteria</taxon>
        <taxon>Sphingomonadales</taxon>
        <taxon>Erythrobacteraceae</taxon>
        <taxon>Aurantiacibacter</taxon>
    </lineage>
</organism>
<dbReference type="Gene3D" id="3.40.50.720">
    <property type="entry name" value="NAD(P)-binding Rossmann-like Domain"/>
    <property type="match status" value="1"/>
</dbReference>
<evidence type="ECO:0000313" key="1">
    <source>
        <dbReference type="EMBL" id="MXO92680.1"/>
    </source>
</evidence>
<gene>
    <name evidence="1" type="ORF">GRI62_03540</name>
</gene>
<evidence type="ECO:0000313" key="2">
    <source>
        <dbReference type="Proteomes" id="UP000460626"/>
    </source>
</evidence>
<protein>
    <submittedName>
        <fullName evidence="1">SDR family NAD(P)-dependent oxidoreductase</fullName>
    </submittedName>
</protein>
<reference evidence="1 2" key="1">
    <citation type="submission" date="2019-12" db="EMBL/GenBank/DDBJ databases">
        <title>Genomic-based taxomic classification of the family Erythrobacteraceae.</title>
        <authorList>
            <person name="Xu L."/>
        </authorList>
    </citation>
    <scope>NUCLEOTIDE SEQUENCE [LARGE SCALE GENOMIC DNA]</scope>
    <source>
        <strain evidence="1 2">RC4-10-4</strain>
    </source>
</reference>
<dbReference type="PANTHER" id="PTHR43544:SF12">
    <property type="entry name" value="NAD(P)-BINDING ROSSMANN-FOLD SUPERFAMILY PROTEIN"/>
    <property type="match status" value="1"/>
</dbReference>
<dbReference type="Proteomes" id="UP000460626">
    <property type="component" value="Unassembled WGS sequence"/>
</dbReference>
<accession>A0A844ZZK1</accession>
<dbReference type="RefSeq" id="WP_131452032.1">
    <property type="nucleotide sequence ID" value="NZ_BMJK01000001.1"/>
</dbReference>
<proteinExistence type="predicted"/>
<dbReference type="PANTHER" id="PTHR43544">
    <property type="entry name" value="SHORT-CHAIN DEHYDROGENASE/REDUCTASE"/>
    <property type="match status" value="1"/>
</dbReference>